<feature type="region of interest" description="Disordered" evidence="1">
    <location>
        <begin position="1"/>
        <end position="183"/>
    </location>
</feature>
<evidence type="ECO:0000313" key="3">
    <source>
        <dbReference type="Proteomes" id="UP001296104"/>
    </source>
</evidence>
<proteinExistence type="predicted"/>
<accession>A0AAI8Z5Q4</accession>
<feature type="compositionally biased region" description="Basic and acidic residues" evidence="1">
    <location>
        <begin position="148"/>
        <end position="163"/>
    </location>
</feature>
<dbReference type="Proteomes" id="UP001296104">
    <property type="component" value="Unassembled WGS sequence"/>
</dbReference>
<keyword evidence="3" id="KW-1185">Reference proteome</keyword>
<comment type="caution">
    <text evidence="2">The sequence shown here is derived from an EMBL/GenBank/DDBJ whole genome shotgun (WGS) entry which is preliminary data.</text>
</comment>
<name>A0AAI8Z5Q4_9PEZI</name>
<feature type="compositionally biased region" description="Polar residues" evidence="1">
    <location>
        <begin position="33"/>
        <end position="50"/>
    </location>
</feature>
<organism evidence="2 3">
    <name type="scientific">Lecanosticta acicola</name>
    <dbReference type="NCBI Taxonomy" id="111012"/>
    <lineage>
        <taxon>Eukaryota</taxon>
        <taxon>Fungi</taxon>
        <taxon>Dikarya</taxon>
        <taxon>Ascomycota</taxon>
        <taxon>Pezizomycotina</taxon>
        <taxon>Dothideomycetes</taxon>
        <taxon>Dothideomycetidae</taxon>
        <taxon>Mycosphaerellales</taxon>
        <taxon>Mycosphaerellaceae</taxon>
        <taxon>Lecanosticta</taxon>
    </lineage>
</organism>
<evidence type="ECO:0000256" key="1">
    <source>
        <dbReference type="SAM" id="MobiDB-lite"/>
    </source>
</evidence>
<protein>
    <submittedName>
        <fullName evidence="2">Uncharacterized protein</fullName>
    </submittedName>
</protein>
<feature type="compositionally biased region" description="Polar residues" evidence="1">
    <location>
        <begin position="119"/>
        <end position="129"/>
    </location>
</feature>
<dbReference type="AlphaFoldDB" id="A0AAI8Z5Q4"/>
<sequence length="183" mass="19585">MTEAIMSFSNSSSPAPPQSQPHPDDNIDPRLLQSAQSNDPSMTAAVDSSQPPDPQKGKAGGAIIFAPIKTPTNPPPLGRMNSERLEGLLPGISGYLPEQQGAHMSSGETSARYRAGRGSSPSSDGSNGKFQRAKTVRVVSPGQNPQRLWEEKQKQEAAQRDAELCAQEERDETQYEIDGGDKG</sequence>
<reference evidence="2" key="1">
    <citation type="submission" date="2023-11" db="EMBL/GenBank/DDBJ databases">
        <authorList>
            <person name="Alioto T."/>
            <person name="Alioto T."/>
            <person name="Gomez Garrido J."/>
        </authorList>
    </citation>
    <scope>NUCLEOTIDE SEQUENCE</scope>
</reference>
<dbReference type="EMBL" id="CAVMBE010000074">
    <property type="protein sequence ID" value="CAK4032953.1"/>
    <property type="molecule type" value="Genomic_DNA"/>
</dbReference>
<gene>
    <name evidence="2" type="ORF">LECACI_7A008111</name>
</gene>
<evidence type="ECO:0000313" key="2">
    <source>
        <dbReference type="EMBL" id="CAK4032953.1"/>
    </source>
</evidence>